<gene>
    <name evidence="7" type="ORF">AAW51_3071</name>
</gene>
<dbReference type="SUPFAM" id="SSF50182">
    <property type="entry name" value="Sm-like ribonucleoproteins"/>
    <property type="match status" value="1"/>
</dbReference>
<dbReference type="KEGG" id="pbh:AAW51_3071"/>
<dbReference type="PATRIC" id="fig|413882.6.peg.3206"/>
<reference evidence="7 8" key="1">
    <citation type="submission" date="2015-05" db="EMBL/GenBank/DDBJ databases">
        <authorList>
            <person name="Tang B."/>
            <person name="Yu Y."/>
        </authorList>
    </citation>
    <scope>NUCLEOTIDE SEQUENCE [LARGE SCALE GENOMIC DNA]</scope>
    <source>
        <strain evidence="7 8">DSM 7029</strain>
    </source>
</reference>
<dbReference type="Pfam" id="PF00924">
    <property type="entry name" value="MS_channel_2nd"/>
    <property type="match status" value="1"/>
</dbReference>
<feature type="transmembrane region" description="Helical" evidence="5">
    <location>
        <begin position="56"/>
        <end position="74"/>
    </location>
</feature>
<evidence type="ECO:0000313" key="8">
    <source>
        <dbReference type="Proteomes" id="UP000035352"/>
    </source>
</evidence>
<evidence type="ECO:0000256" key="3">
    <source>
        <dbReference type="ARBA" id="ARBA00022989"/>
    </source>
</evidence>
<protein>
    <submittedName>
        <fullName evidence="7">Small-conductance mechanosensitive channel</fullName>
    </submittedName>
</protein>
<dbReference type="InterPro" id="IPR006685">
    <property type="entry name" value="MscS_channel_2nd"/>
</dbReference>
<proteinExistence type="predicted"/>
<evidence type="ECO:0000259" key="6">
    <source>
        <dbReference type="Pfam" id="PF00924"/>
    </source>
</evidence>
<evidence type="ECO:0000313" key="7">
    <source>
        <dbReference type="EMBL" id="AKJ29762.1"/>
    </source>
</evidence>
<dbReference type="PANTHER" id="PTHR30566:SF27">
    <property type="entry name" value="MECHANOSENSITIVE ION CHANNEL PROTEIN"/>
    <property type="match status" value="1"/>
</dbReference>
<dbReference type="STRING" id="413882.AAW51_3071"/>
<feature type="transmembrane region" description="Helical" evidence="5">
    <location>
        <begin position="80"/>
        <end position="99"/>
    </location>
</feature>
<name>A0A0G3BK62_9BURK</name>
<keyword evidence="4 5" id="KW-0472">Membrane</keyword>
<evidence type="ECO:0000256" key="1">
    <source>
        <dbReference type="ARBA" id="ARBA00004370"/>
    </source>
</evidence>
<dbReference type="PANTHER" id="PTHR30566">
    <property type="entry name" value="YNAI-RELATED MECHANOSENSITIVE ION CHANNEL"/>
    <property type="match status" value="1"/>
</dbReference>
<dbReference type="EMBL" id="CP011371">
    <property type="protein sequence ID" value="AKJ29762.1"/>
    <property type="molecule type" value="Genomic_DNA"/>
</dbReference>
<evidence type="ECO:0000256" key="5">
    <source>
        <dbReference type="SAM" id="Phobius"/>
    </source>
</evidence>
<organism evidence="7 8">
    <name type="scientific">Caldimonas brevitalea</name>
    <dbReference type="NCBI Taxonomy" id="413882"/>
    <lineage>
        <taxon>Bacteria</taxon>
        <taxon>Pseudomonadati</taxon>
        <taxon>Pseudomonadota</taxon>
        <taxon>Betaproteobacteria</taxon>
        <taxon>Burkholderiales</taxon>
        <taxon>Sphaerotilaceae</taxon>
        <taxon>Caldimonas</taxon>
    </lineage>
</organism>
<accession>A0A0G3BK62</accession>
<dbReference type="InterPro" id="IPR010920">
    <property type="entry name" value="LSM_dom_sf"/>
</dbReference>
<evidence type="ECO:0000256" key="4">
    <source>
        <dbReference type="ARBA" id="ARBA00023136"/>
    </source>
</evidence>
<dbReference type="InterPro" id="IPR023408">
    <property type="entry name" value="MscS_beta-dom_sf"/>
</dbReference>
<feature type="domain" description="Mechanosensitive ion channel MscS" evidence="6">
    <location>
        <begin position="98"/>
        <end position="169"/>
    </location>
</feature>
<sequence length="295" mass="32386">MQQLVDLLHRYALGDTWRIAFTIAAVIGTTAMLRLAQKHLRRRDGSMAEKRERFVFSRNVIILVGITAVTAVWASKIAGFALSLAAVAGAMLIVSKEAISNLLGFAMMTVSRPYRIGDYISIGSASGRVVDVDAMSTTLVETLEGHQATGRTVTVPNSMLLTQPVRNLSVTGQFVVHLLHVGLDPKEDLLLHEGLLLDAAREICEPWRSEASEHLSRLEEIRNVDLPSAEPRVVVELGDSKQATLALRYVCRPHERVKVEQAILRHYLAHRPALAAPPASEADVRPQVRDVKAVA</sequence>
<dbReference type="GO" id="GO:0016020">
    <property type="term" value="C:membrane"/>
    <property type="evidence" value="ECO:0007669"/>
    <property type="project" value="UniProtKB-SubCell"/>
</dbReference>
<keyword evidence="8" id="KW-1185">Reference proteome</keyword>
<keyword evidence="2 5" id="KW-0812">Transmembrane</keyword>
<keyword evidence="3 5" id="KW-1133">Transmembrane helix</keyword>
<dbReference type="AlphaFoldDB" id="A0A0G3BK62"/>
<dbReference type="GO" id="GO:0008381">
    <property type="term" value="F:mechanosensitive monoatomic ion channel activity"/>
    <property type="evidence" value="ECO:0007669"/>
    <property type="project" value="UniProtKB-ARBA"/>
</dbReference>
<evidence type="ECO:0000256" key="2">
    <source>
        <dbReference type="ARBA" id="ARBA00022692"/>
    </source>
</evidence>
<dbReference type="Proteomes" id="UP000035352">
    <property type="component" value="Chromosome"/>
</dbReference>
<comment type="subcellular location">
    <subcellularLocation>
        <location evidence="1">Membrane</location>
    </subcellularLocation>
</comment>
<dbReference type="Gene3D" id="2.30.30.60">
    <property type="match status" value="1"/>
</dbReference>
<feature type="transmembrane region" description="Helical" evidence="5">
    <location>
        <begin position="16"/>
        <end position="36"/>
    </location>
</feature>